<comment type="caution">
    <text evidence="2">The sequence shown here is derived from an EMBL/GenBank/DDBJ whole genome shotgun (WGS) entry which is preliminary data.</text>
</comment>
<name>A0A835H7W4_9MAGN</name>
<sequence>MDGEERREAAIEKTAAALQPDFKSQSITQTQLEKLKIQISVALLQTSNVENILEREVCIKCSHISRKTFNMRFSIFNIQLLVYYASFLSLNSGSVLRSYIEIHAL</sequence>
<keyword evidence="3" id="KW-1185">Reference proteome</keyword>
<evidence type="ECO:0000256" key="1">
    <source>
        <dbReference type="SAM" id="Phobius"/>
    </source>
</evidence>
<evidence type="ECO:0000313" key="3">
    <source>
        <dbReference type="Proteomes" id="UP000631114"/>
    </source>
</evidence>
<organism evidence="2 3">
    <name type="scientific">Coptis chinensis</name>
    <dbReference type="NCBI Taxonomy" id="261450"/>
    <lineage>
        <taxon>Eukaryota</taxon>
        <taxon>Viridiplantae</taxon>
        <taxon>Streptophyta</taxon>
        <taxon>Embryophyta</taxon>
        <taxon>Tracheophyta</taxon>
        <taxon>Spermatophyta</taxon>
        <taxon>Magnoliopsida</taxon>
        <taxon>Ranunculales</taxon>
        <taxon>Ranunculaceae</taxon>
        <taxon>Coptidoideae</taxon>
        <taxon>Coptis</taxon>
    </lineage>
</organism>
<feature type="transmembrane region" description="Helical" evidence="1">
    <location>
        <begin position="73"/>
        <end position="90"/>
    </location>
</feature>
<reference evidence="2 3" key="1">
    <citation type="submission" date="2020-10" db="EMBL/GenBank/DDBJ databases">
        <title>The Coptis chinensis genome and diversification of protoberbering-type alkaloids.</title>
        <authorList>
            <person name="Wang B."/>
            <person name="Shu S."/>
            <person name="Song C."/>
            <person name="Liu Y."/>
        </authorList>
    </citation>
    <scope>NUCLEOTIDE SEQUENCE [LARGE SCALE GENOMIC DNA]</scope>
    <source>
        <strain evidence="2">HL-2020</strain>
        <tissue evidence="2">Leaf</tissue>
    </source>
</reference>
<evidence type="ECO:0000313" key="2">
    <source>
        <dbReference type="EMBL" id="KAF9593208.1"/>
    </source>
</evidence>
<keyword evidence="1" id="KW-0812">Transmembrane</keyword>
<keyword evidence="1" id="KW-1133">Transmembrane helix</keyword>
<dbReference type="Proteomes" id="UP000631114">
    <property type="component" value="Unassembled WGS sequence"/>
</dbReference>
<proteinExistence type="predicted"/>
<dbReference type="AlphaFoldDB" id="A0A835H7W4"/>
<accession>A0A835H7W4</accession>
<dbReference type="EMBL" id="JADFTS010000008">
    <property type="protein sequence ID" value="KAF9593208.1"/>
    <property type="molecule type" value="Genomic_DNA"/>
</dbReference>
<gene>
    <name evidence="2" type="ORF">IFM89_020703</name>
</gene>
<keyword evidence="1" id="KW-0472">Membrane</keyword>
<protein>
    <submittedName>
        <fullName evidence="2">Uncharacterized protein</fullName>
    </submittedName>
</protein>